<feature type="region of interest" description="Disordered" evidence="1">
    <location>
        <begin position="159"/>
        <end position="180"/>
    </location>
</feature>
<proteinExistence type="predicted"/>
<keyword evidence="3" id="KW-1185">Reference proteome</keyword>
<accession>A0A1I4C9Y5</accession>
<evidence type="ECO:0000313" key="2">
    <source>
        <dbReference type="EMBL" id="SFK77745.1"/>
    </source>
</evidence>
<gene>
    <name evidence="2" type="ORF">SAMN04488004_10234</name>
</gene>
<evidence type="ECO:0000256" key="1">
    <source>
        <dbReference type="SAM" id="MobiDB-lite"/>
    </source>
</evidence>
<sequence length="180" mass="19950">MKLARAIHFDESDTRVFHSPARTGEWCIPGGFEFSNWSQGDLVGKARQAFTNGWMGVETYGRTTFVAVTPITPSELDALADALAAHFVTIYGAPDPETARPTALEELHHMADLCADHDTNTLLTVTRELTESGVRESFRAIPPQDAGLEQFAIHVTDDDAGHDHAHDHHHDHHHGHDHKH</sequence>
<dbReference type="Pfam" id="PF20115">
    <property type="entry name" value="DUF6505"/>
    <property type="match status" value="1"/>
</dbReference>
<dbReference type="RefSeq" id="WP_090184731.1">
    <property type="nucleotide sequence ID" value="NZ_FOTF01000002.1"/>
</dbReference>
<dbReference type="EMBL" id="FOTF01000002">
    <property type="protein sequence ID" value="SFK77745.1"/>
    <property type="molecule type" value="Genomic_DNA"/>
</dbReference>
<dbReference type="Proteomes" id="UP000199550">
    <property type="component" value="Unassembled WGS sequence"/>
</dbReference>
<feature type="compositionally biased region" description="Basic and acidic residues" evidence="1">
    <location>
        <begin position="159"/>
        <end position="168"/>
    </location>
</feature>
<dbReference type="STRING" id="195913.SAMN04488004_10234"/>
<dbReference type="AlphaFoldDB" id="A0A1I4C9Y5"/>
<protein>
    <submittedName>
        <fullName evidence="2">Uncharacterized protein</fullName>
    </submittedName>
</protein>
<dbReference type="OrthoDB" id="7355897at2"/>
<reference evidence="2 3" key="1">
    <citation type="submission" date="2016-10" db="EMBL/GenBank/DDBJ databases">
        <authorList>
            <person name="de Groot N.N."/>
        </authorList>
    </citation>
    <scope>NUCLEOTIDE SEQUENCE [LARGE SCALE GENOMIC DNA]</scope>
    <source>
        <strain evidence="2 3">DSM 16199</strain>
    </source>
</reference>
<name>A0A1I4C9Y5_9RHOB</name>
<dbReference type="InterPro" id="IPR045442">
    <property type="entry name" value="DUF6505"/>
</dbReference>
<organism evidence="2 3">
    <name type="scientific">Loktanella salsilacus</name>
    <dbReference type="NCBI Taxonomy" id="195913"/>
    <lineage>
        <taxon>Bacteria</taxon>
        <taxon>Pseudomonadati</taxon>
        <taxon>Pseudomonadota</taxon>
        <taxon>Alphaproteobacteria</taxon>
        <taxon>Rhodobacterales</taxon>
        <taxon>Roseobacteraceae</taxon>
        <taxon>Loktanella</taxon>
    </lineage>
</organism>
<feature type="compositionally biased region" description="Basic residues" evidence="1">
    <location>
        <begin position="169"/>
        <end position="180"/>
    </location>
</feature>
<evidence type="ECO:0000313" key="3">
    <source>
        <dbReference type="Proteomes" id="UP000199550"/>
    </source>
</evidence>